<evidence type="ECO:0000256" key="2">
    <source>
        <dbReference type="ARBA" id="ARBA00022679"/>
    </source>
</evidence>
<evidence type="ECO:0000256" key="9">
    <source>
        <dbReference type="ARBA" id="ARBA00022932"/>
    </source>
</evidence>
<keyword evidence="5" id="KW-0479">Metal-binding</keyword>
<comment type="similarity">
    <text evidence="1 11">Belongs to the DnaX/STICHEL family.</text>
</comment>
<dbReference type="GO" id="GO:0006261">
    <property type="term" value="P:DNA-templated DNA replication"/>
    <property type="evidence" value="ECO:0007669"/>
    <property type="project" value="TreeGrafter"/>
</dbReference>
<dbReference type="PANTHER" id="PTHR11669:SF0">
    <property type="entry name" value="PROTEIN STICHEL-LIKE 2"/>
    <property type="match status" value="1"/>
</dbReference>
<accession>B7KLR0</accession>
<dbReference type="Gene3D" id="3.40.50.300">
    <property type="entry name" value="P-loop containing nucleotide triphosphate hydrolases"/>
    <property type="match status" value="1"/>
</dbReference>
<name>B7KLR0_GLOC7</name>
<dbReference type="Gene3D" id="1.10.8.60">
    <property type="match status" value="1"/>
</dbReference>
<dbReference type="EC" id="2.7.7.7" evidence="11"/>
<dbReference type="CDD" id="cd00009">
    <property type="entry name" value="AAA"/>
    <property type="match status" value="1"/>
</dbReference>
<dbReference type="GO" id="GO:0009360">
    <property type="term" value="C:DNA polymerase III complex"/>
    <property type="evidence" value="ECO:0007669"/>
    <property type="project" value="InterPro"/>
</dbReference>
<keyword evidence="7" id="KW-0862">Zinc</keyword>
<keyword evidence="2 11" id="KW-0808">Transferase</keyword>
<dbReference type="eggNOG" id="COG2812">
    <property type="taxonomic scope" value="Bacteria"/>
</dbReference>
<evidence type="ECO:0000256" key="3">
    <source>
        <dbReference type="ARBA" id="ARBA00022695"/>
    </source>
</evidence>
<protein>
    <recommendedName>
        <fullName evidence="11">DNA polymerase III subunit gamma/tau</fullName>
        <ecNumber evidence="11">2.7.7.7</ecNumber>
    </recommendedName>
</protein>
<dbReference type="FunFam" id="3.40.50.300:FF:000014">
    <property type="entry name" value="DNA polymerase III subunit gamma/tau"/>
    <property type="match status" value="1"/>
</dbReference>
<dbReference type="InterPro" id="IPR008921">
    <property type="entry name" value="DNA_pol3_clamp-load_cplx_C"/>
</dbReference>
<evidence type="ECO:0000256" key="6">
    <source>
        <dbReference type="ARBA" id="ARBA00022741"/>
    </source>
</evidence>
<evidence type="ECO:0000256" key="8">
    <source>
        <dbReference type="ARBA" id="ARBA00022840"/>
    </source>
</evidence>
<dbReference type="GO" id="GO:0046872">
    <property type="term" value="F:metal ion binding"/>
    <property type="evidence" value="ECO:0007669"/>
    <property type="project" value="UniProtKB-KW"/>
</dbReference>
<dbReference type="InterPro" id="IPR022754">
    <property type="entry name" value="DNA_pol_III_gamma-3"/>
</dbReference>
<dbReference type="SUPFAM" id="SSF52540">
    <property type="entry name" value="P-loop containing nucleoside triphosphate hydrolases"/>
    <property type="match status" value="1"/>
</dbReference>
<dbReference type="GO" id="GO:0003677">
    <property type="term" value="F:DNA binding"/>
    <property type="evidence" value="ECO:0007669"/>
    <property type="project" value="InterPro"/>
</dbReference>
<dbReference type="SUPFAM" id="SSF48019">
    <property type="entry name" value="post-AAA+ oligomerization domain-like"/>
    <property type="match status" value="1"/>
</dbReference>
<dbReference type="InterPro" id="IPR003593">
    <property type="entry name" value="AAA+_ATPase"/>
</dbReference>
<keyword evidence="6 11" id="KW-0547">Nucleotide-binding</keyword>
<dbReference type="Proteomes" id="UP000002384">
    <property type="component" value="Plasmid pP742401"/>
</dbReference>
<evidence type="ECO:0000259" key="12">
    <source>
        <dbReference type="SMART" id="SM00382"/>
    </source>
</evidence>
<organism evidence="13 14">
    <name type="scientific">Gloeothece citriformis (strain PCC 7424)</name>
    <name type="common">Cyanothece sp. (strain PCC 7424)</name>
    <dbReference type="NCBI Taxonomy" id="65393"/>
    <lineage>
        <taxon>Bacteria</taxon>
        <taxon>Bacillati</taxon>
        <taxon>Cyanobacteriota</taxon>
        <taxon>Cyanophyceae</taxon>
        <taxon>Oscillatoriophycideae</taxon>
        <taxon>Chroococcales</taxon>
        <taxon>Aphanothecaceae</taxon>
        <taxon>Gloeothece</taxon>
        <taxon>Gloeothece citriformis</taxon>
    </lineage>
</organism>
<dbReference type="HOGENOM" id="CLU_006229_0_8_3"/>
<dbReference type="SMART" id="SM00382">
    <property type="entry name" value="AAA"/>
    <property type="match status" value="1"/>
</dbReference>
<keyword evidence="14" id="KW-1185">Reference proteome</keyword>
<keyword evidence="3 11" id="KW-0548">Nucleotidyltransferase</keyword>
<dbReference type="Pfam" id="PF22608">
    <property type="entry name" value="DNAX_ATPase_lid"/>
    <property type="match status" value="1"/>
</dbReference>
<geneLocation type="plasmid" evidence="13 14">
    <name>pP742401</name>
</geneLocation>
<dbReference type="NCBIfam" id="TIGR02397">
    <property type="entry name" value="dnaX_nterm"/>
    <property type="match status" value="1"/>
</dbReference>
<keyword evidence="8 11" id="KW-0067">ATP-binding</keyword>
<dbReference type="EMBL" id="CP001292">
    <property type="protein sequence ID" value="ACK73732.1"/>
    <property type="molecule type" value="Genomic_DNA"/>
</dbReference>
<dbReference type="GO" id="GO:0003887">
    <property type="term" value="F:DNA-directed DNA polymerase activity"/>
    <property type="evidence" value="ECO:0007669"/>
    <property type="project" value="UniProtKB-KW"/>
</dbReference>
<keyword evidence="13" id="KW-0614">Plasmid</keyword>
<evidence type="ECO:0000256" key="5">
    <source>
        <dbReference type="ARBA" id="ARBA00022723"/>
    </source>
</evidence>
<evidence type="ECO:0000313" key="13">
    <source>
        <dbReference type="EMBL" id="ACK73732.1"/>
    </source>
</evidence>
<dbReference type="InterPro" id="IPR012763">
    <property type="entry name" value="DNA_pol_III_sug/sutau_N"/>
</dbReference>
<dbReference type="InterPro" id="IPR027417">
    <property type="entry name" value="P-loop_NTPase"/>
</dbReference>
<reference evidence="14" key="1">
    <citation type="journal article" date="2011" name="MBio">
        <title>Novel metabolic attributes of the genus Cyanothece, comprising a group of unicellular nitrogen-fixing Cyanobacteria.</title>
        <authorList>
            <person name="Bandyopadhyay A."/>
            <person name="Elvitigala T."/>
            <person name="Welsh E."/>
            <person name="Stockel J."/>
            <person name="Liberton M."/>
            <person name="Min H."/>
            <person name="Sherman L.A."/>
            <person name="Pakrasi H.B."/>
        </authorList>
    </citation>
    <scope>NUCLEOTIDE SEQUENCE [LARGE SCALE GENOMIC DNA]</scope>
    <source>
        <strain evidence="14">PCC 7424</strain>
        <plasmid evidence="14">pP742401</plasmid>
    </source>
</reference>
<dbReference type="KEGG" id="cyc:PCC7424_5665"/>
<comment type="function">
    <text evidence="11">DNA polymerase III is a complex, multichain enzyme responsible for most of the replicative synthesis in bacteria. This DNA polymerase also exhibits 3' to 5' exonuclease activity.</text>
</comment>
<evidence type="ECO:0000313" key="14">
    <source>
        <dbReference type="Proteomes" id="UP000002384"/>
    </source>
</evidence>
<dbReference type="InterPro" id="IPR045085">
    <property type="entry name" value="HLD_clamp_pol_III_gamma_tau"/>
</dbReference>
<dbReference type="Pfam" id="PF12169">
    <property type="entry name" value="DNA_pol3_gamma3"/>
    <property type="match status" value="1"/>
</dbReference>
<evidence type="ECO:0000256" key="4">
    <source>
        <dbReference type="ARBA" id="ARBA00022705"/>
    </source>
</evidence>
<evidence type="ECO:0000256" key="7">
    <source>
        <dbReference type="ARBA" id="ARBA00022833"/>
    </source>
</evidence>
<dbReference type="InterPro" id="IPR050238">
    <property type="entry name" value="DNA_Rep/Repair_Clamp_Loader"/>
</dbReference>
<gene>
    <name evidence="11" type="primary">dnaX</name>
    <name evidence="13" type="ordered locus">PCC7424_5665</name>
</gene>
<dbReference type="AlphaFoldDB" id="B7KLR0"/>
<evidence type="ECO:0000256" key="1">
    <source>
        <dbReference type="ARBA" id="ARBA00006360"/>
    </source>
</evidence>
<keyword evidence="4 11" id="KW-0235">DNA replication</keyword>
<dbReference type="GO" id="GO:0005524">
    <property type="term" value="F:ATP binding"/>
    <property type="evidence" value="ECO:0007669"/>
    <property type="project" value="UniProtKB-KW"/>
</dbReference>
<comment type="subunit">
    <text evidence="11">DNA polymerase III contains a core (composed of alpha, epsilon and theta chains) that associates with a tau subunit. This core dimerizes to form the POLIII' complex. PolIII' associates with the gamma complex (composed of gamma, delta, delta', psi and chi chains) and with the beta chain to form the complete DNA polymerase III complex.</text>
</comment>
<dbReference type="RefSeq" id="WP_012599646.1">
    <property type="nucleotide sequence ID" value="NC_011738.1"/>
</dbReference>
<dbReference type="Pfam" id="PF13177">
    <property type="entry name" value="DNA_pol3_delta2"/>
    <property type="match status" value="1"/>
</dbReference>
<dbReference type="PANTHER" id="PTHR11669">
    <property type="entry name" value="REPLICATION FACTOR C / DNA POLYMERASE III GAMMA-TAU SUBUNIT"/>
    <property type="match status" value="1"/>
</dbReference>
<proteinExistence type="inferred from homology"/>
<sequence>MLTPENYQPLHLKYRPQQFKDLIGQELISRALKNAIASLKIANSYLFTGPRGTGKTSTARILAKALNCKSTPHSTTHPCGKCPSCQSIERGSSINVNEIDAASHNGVDDARSLIEQSHFAPIDGRYRVFILDECHMLTNQSQNALLKTIEETPPQCVFILCTTEPHKLLPTISSRCQTFNFKNTSLKTLSQHLTQIAQQENINTTPDGIKAIAVQANGGLRDGLQLLSGLSLLSCEITSDLVIKATNGLSPQTISQLVQKILTGQTLDLLIAGRELIEEGKTPQSILKSLTETYRDLLLLKSDFKCHTLISNSSNLTHLKQLADSTELEILDQGLQQLIQSEAQLKTNLNATVWLEICLLKLIPATPIFLPPISNHNGQRKREQQQSEVSPSRIWATVVEKVNPNNRRRLSLAALIDISEGEAVLKVPSTEKRFFTKNQEKIAYLISNLLGYQIQLIFKYVH</sequence>
<comment type="catalytic activity">
    <reaction evidence="10 11">
        <text>DNA(n) + a 2'-deoxyribonucleoside 5'-triphosphate = DNA(n+1) + diphosphate</text>
        <dbReference type="Rhea" id="RHEA:22508"/>
        <dbReference type="Rhea" id="RHEA-COMP:17339"/>
        <dbReference type="Rhea" id="RHEA-COMP:17340"/>
        <dbReference type="ChEBI" id="CHEBI:33019"/>
        <dbReference type="ChEBI" id="CHEBI:61560"/>
        <dbReference type="ChEBI" id="CHEBI:173112"/>
        <dbReference type="EC" id="2.7.7.7"/>
    </reaction>
</comment>
<keyword evidence="9 11" id="KW-0239">DNA-directed DNA polymerase</keyword>
<evidence type="ECO:0000256" key="11">
    <source>
        <dbReference type="RuleBase" id="RU364063"/>
    </source>
</evidence>
<dbReference type="Gene3D" id="1.20.272.10">
    <property type="match status" value="1"/>
</dbReference>
<dbReference type="OrthoDB" id="9810148at2"/>
<evidence type="ECO:0000256" key="10">
    <source>
        <dbReference type="ARBA" id="ARBA00049244"/>
    </source>
</evidence>
<feature type="domain" description="AAA+ ATPase" evidence="12">
    <location>
        <begin position="41"/>
        <end position="184"/>
    </location>
</feature>